<sequence>MKVFLNVIRYAGLVIFVLAVLLLLAAILNYFVSFTDILWFEPAFIRLYLFLAVTGILAYILVRFRRRK</sequence>
<gene>
    <name evidence="2" type="ORF">DP120_01550</name>
</gene>
<feature type="transmembrane region" description="Helical" evidence="1">
    <location>
        <begin position="43"/>
        <end position="62"/>
    </location>
</feature>
<proteinExistence type="predicted"/>
<evidence type="ECO:0000313" key="2">
    <source>
        <dbReference type="EMBL" id="RAZ80999.1"/>
    </source>
</evidence>
<dbReference type="EMBL" id="QLZR01000001">
    <property type="protein sequence ID" value="RAZ80999.1"/>
    <property type="molecule type" value="Genomic_DNA"/>
</dbReference>
<dbReference type="Proteomes" id="UP000251002">
    <property type="component" value="Unassembled WGS sequence"/>
</dbReference>
<evidence type="ECO:0000313" key="3">
    <source>
        <dbReference type="Proteomes" id="UP000251002"/>
    </source>
</evidence>
<evidence type="ECO:0000256" key="1">
    <source>
        <dbReference type="SAM" id="Phobius"/>
    </source>
</evidence>
<reference evidence="2 3" key="1">
    <citation type="submission" date="2018-06" db="EMBL/GenBank/DDBJ databases">
        <title>The draft genome sequences of strains SCU63 and S1.</title>
        <authorList>
            <person name="Gan L."/>
        </authorList>
    </citation>
    <scope>NUCLEOTIDE SEQUENCE [LARGE SCALE GENOMIC DNA]</scope>
    <source>
        <strain evidence="2 3">SCU63</strain>
    </source>
</reference>
<feature type="transmembrane region" description="Helical" evidence="1">
    <location>
        <begin position="7"/>
        <end position="31"/>
    </location>
</feature>
<keyword evidence="1" id="KW-0472">Membrane</keyword>
<dbReference type="AlphaFoldDB" id="A0A365L6J0"/>
<name>A0A365L6J0_9BACL</name>
<comment type="caution">
    <text evidence="2">The sequence shown here is derived from an EMBL/GenBank/DDBJ whole genome shotgun (WGS) entry which is preliminary data.</text>
</comment>
<accession>A0A365L6J0</accession>
<keyword evidence="1" id="KW-0812">Transmembrane</keyword>
<keyword evidence="1" id="KW-1133">Transmembrane helix</keyword>
<protein>
    <submittedName>
        <fullName evidence="2">Uncharacterized protein</fullName>
    </submittedName>
</protein>
<organism evidence="2 3">
    <name type="scientific">Planococcus halotolerans</name>
    <dbReference type="NCBI Taxonomy" id="2233542"/>
    <lineage>
        <taxon>Bacteria</taxon>
        <taxon>Bacillati</taxon>
        <taxon>Bacillota</taxon>
        <taxon>Bacilli</taxon>
        <taxon>Bacillales</taxon>
        <taxon>Caryophanaceae</taxon>
        <taxon>Planococcus</taxon>
    </lineage>
</organism>
<dbReference type="RefSeq" id="WP_112221425.1">
    <property type="nucleotide sequence ID" value="NZ_CP047673.1"/>
</dbReference>
<keyword evidence="3" id="KW-1185">Reference proteome</keyword>